<accession>A0ACC3AUB5</accession>
<reference evidence="1 2" key="1">
    <citation type="journal article" date="2023" name="ACS Omega">
        <title>Identification of the Neoaspergillic Acid Biosynthesis Gene Cluster by Establishing an In Vitro CRISPR-Ribonucleoprotein Genetic System in Aspergillus melleus.</title>
        <authorList>
            <person name="Yuan B."/>
            <person name="Grau M.F."/>
            <person name="Murata R.M."/>
            <person name="Torok T."/>
            <person name="Venkateswaran K."/>
            <person name="Stajich J.E."/>
            <person name="Wang C.C.C."/>
        </authorList>
    </citation>
    <scope>NUCLEOTIDE SEQUENCE [LARGE SCALE GENOMIC DNA]</scope>
    <source>
        <strain evidence="1 2">IMV 1140</strain>
    </source>
</reference>
<name>A0ACC3AUB5_9EURO</name>
<evidence type="ECO:0000313" key="1">
    <source>
        <dbReference type="EMBL" id="KAK1141219.1"/>
    </source>
</evidence>
<sequence>MPHAKQDEMGDTPVNGEQPHSYFFDHLASYPVVSDSIVVFKSNKVGAKYLALADQGYVHLAKPLLPYLSKPYDLVAPYVARVDSLGDKSLTKIDSTFPFITQDTETLKTTIQDGAYYPVRLASDVKVHLFDLYGSEYKKCGGDGALASGKALITTGLVLGQESLGYVSSLLQKKKAQVKDAVNDHTDG</sequence>
<keyword evidence="2" id="KW-1185">Reference proteome</keyword>
<dbReference type="EMBL" id="JAOPJF010000067">
    <property type="protein sequence ID" value="KAK1141219.1"/>
    <property type="molecule type" value="Genomic_DNA"/>
</dbReference>
<evidence type="ECO:0000313" key="2">
    <source>
        <dbReference type="Proteomes" id="UP001177260"/>
    </source>
</evidence>
<protein>
    <submittedName>
        <fullName evidence="1">Uncharacterized protein</fullName>
    </submittedName>
</protein>
<proteinExistence type="predicted"/>
<dbReference type="Proteomes" id="UP001177260">
    <property type="component" value="Unassembled WGS sequence"/>
</dbReference>
<comment type="caution">
    <text evidence="1">The sequence shown here is derived from an EMBL/GenBank/DDBJ whole genome shotgun (WGS) entry which is preliminary data.</text>
</comment>
<gene>
    <name evidence="1" type="ORF">N8T08_009258</name>
</gene>
<organism evidence="1 2">
    <name type="scientific">Aspergillus melleus</name>
    <dbReference type="NCBI Taxonomy" id="138277"/>
    <lineage>
        <taxon>Eukaryota</taxon>
        <taxon>Fungi</taxon>
        <taxon>Dikarya</taxon>
        <taxon>Ascomycota</taxon>
        <taxon>Pezizomycotina</taxon>
        <taxon>Eurotiomycetes</taxon>
        <taxon>Eurotiomycetidae</taxon>
        <taxon>Eurotiales</taxon>
        <taxon>Aspergillaceae</taxon>
        <taxon>Aspergillus</taxon>
        <taxon>Aspergillus subgen. Circumdati</taxon>
    </lineage>
</organism>